<evidence type="ECO:0000313" key="9">
    <source>
        <dbReference type="EMBL" id="KOS58185.1"/>
    </source>
</evidence>
<dbReference type="PANTHER" id="PTHR43756">
    <property type="entry name" value="CHOLINE MONOOXYGENASE, CHLOROPLASTIC"/>
    <property type="match status" value="1"/>
</dbReference>
<keyword evidence="3" id="KW-0479">Metal-binding</keyword>
<evidence type="ECO:0000256" key="4">
    <source>
        <dbReference type="ARBA" id="ARBA00023002"/>
    </source>
</evidence>
<dbReference type="Pfam" id="PF00355">
    <property type="entry name" value="Rieske"/>
    <property type="match status" value="1"/>
</dbReference>
<evidence type="ECO:0000313" key="10">
    <source>
        <dbReference type="Proteomes" id="UP000037712"/>
    </source>
</evidence>
<dbReference type="InterPro" id="IPR015881">
    <property type="entry name" value="ARHD_Rieske_2Fe_2S"/>
</dbReference>
<dbReference type="PANTHER" id="PTHR43756:SF5">
    <property type="entry name" value="CHOLINE MONOOXYGENASE, CHLOROPLASTIC"/>
    <property type="match status" value="1"/>
</dbReference>
<evidence type="ECO:0000256" key="7">
    <source>
        <dbReference type="ARBA" id="ARBA00023027"/>
    </source>
</evidence>
<evidence type="ECO:0000259" key="8">
    <source>
        <dbReference type="PROSITE" id="PS51296"/>
    </source>
</evidence>
<dbReference type="GO" id="GO:0005506">
    <property type="term" value="F:iron ion binding"/>
    <property type="evidence" value="ECO:0007669"/>
    <property type="project" value="InterPro"/>
</dbReference>
<feature type="domain" description="Rieske" evidence="8">
    <location>
        <begin position="65"/>
        <end position="172"/>
    </location>
</feature>
<keyword evidence="2" id="KW-0001">2Fe-2S</keyword>
<keyword evidence="4" id="KW-0560">Oxidoreductase</keyword>
<dbReference type="GO" id="GO:0004497">
    <property type="term" value="F:monooxygenase activity"/>
    <property type="evidence" value="ECO:0007669"/>
    <property type="project" value="UniProtKB-ARBA"/>
</dbReference>
<dbReference type="Gene3D" id="2.102.10.10">
    <property type="entry name" value="Rieske [2Fe-2S] iron-sulphur domain"/>
    <property type="match status" value="1"/>
</dbReference>
<dbReference type="PROSITE" id="PS51296">
    <property type="entry name" value="RIESKE"/>
    <property type="match status" value="1"/>
</dbReference>
<dbReference type="Proteomes" id="UP000037712">
    <property type="component" value="Unassembled WGS sequence"/>
</dbReference>
<dbReference type="InterPro" id="IPR015879">
    <property type="entry name" value="Ring_hydroxy_dOase_asu_C_dom"/>
</dbReference>
<keyword evidence="7" id="KW-0520">NAD</keyword>
<dbReference type="GO" id="GO:0051537">
    <property type="term" value="F:2 iron, 2 sulfur cluster binding"/>
    <property type="evidence" value="ECO:0007669"/>
    <property type="project" value="UniProtKB-KW"/>
</dbReference>
<evidence type="ECO:0000256" key="1">
    <source>
        <dbReference type="ARBA" id="ARBA00001962"/>
    </source>
</evidence>
<dbReference type="AlphaFoldDB" id="A0A0M8PMV8"/>
<dbReference type="GO" id="GO:0016705">
    <property type="term" value="F:oxidoreductase activity, acting on paired donors, with incorporation or reduction of molecular oxygen"/>
    <property type="evidence" value="ECO:0007669"/>
    <property type="project" value="UniProtKB-ARBA"/>
</dbReference>
<dbReference type="CDD" id="cd08882">
    <property type="entry name" value="RHO_alpha_C_MupW-like"/>
    <property type="match status" value="1"/>
</dbReference>
<dbReference type="InterPro" id="IPR017941">
    <property type="entry name" value="Rieske_2Fe-2S"/>
</dbReference>
<dbReference type="Gene3D" id="3.90.380.10">
    <property type="entry name" value="Naphthalene 1,2-dioxygenase Alpha Subunit, Chain A, domain 1"/>
    <property type="match status" value="1"/>
</dbReference>
<dbReference type="SUPFAM" id="SSF50022">
    <property type="entry name" value="ISP domain"/>
    <property type="match status" value="1"/>
</dbReference>
<evidence type="ECO:0000256" key="2">
    <source>
        <dbReference type="ARBA" id="ARBA00022714"/>
    </source>
</evidence>
<keyword evidence="6" id="KW-0411">Iron-sulfur</keyword>
<evidence type="ECO:0000256" key="6">
    <source>
        <dbReference type="ARBA" id="ARBA00023014"/>
    </source>
</evidence>
<dbReference type="PROSITE" id="PS00570">
    <property type="entry name" value="RING_HYDROXYL_ALPHA"/>
    <property type="match status" value="1"/>
</dbReference>
<evidence type="ECO:0000256" key="5">
    <source>
        <dbReference type="ARBA" id="ARBA00023004"/>
    </source>
</evidence>
<evidence type="ECO:0000256" key="3">
    <source>
        <dbReference type="ARBA" id="ARBA00022723"/>
    </source>
</evidence>
<dbReference type="CDD" id="cd03469">
    <property type="entry name" value="Rieske_RO_Alpha_N"/>
    <property type="match status" value="1"/>
</dbReference>
<accession>A0A0M8PMV8</accession>
<protein>
    <submittedName>
        <fullName evidence="9">Iron-sulfur protein</fullName>
    </submittedName>
</protein>
<dbReference type="RefSeq" id="WP_054370927.1">
    <property type="nucleotide sequence ID" value="NZ_AZYO01000001.1"/>
</dbReference>
<proteinExistence type="predicted"/>
<dbReference type="PRINTS" id="PR00090">
    <property type="entry name" value="RNGDIOXGNASE"/>
</dbReference>
<reference evidence="10" key="2">
    <citation type="submission" date="2015-01" db="EMBL/GenBank/DDBJ databases">
        <title>Draft genome sequence of potential hydrocarbon metabolising strain of Rhodococcus rhodochrous.</title>
        <authorList>
            <person name="Aggarwal R.K."/>
            <person name="Dawar C."/>
        </authorList>
    </citation>
    <scope>NUCLEOTIDE SEQUENCE [LARGE SCALE GENOMIC DNA]</scope>
    <source>
        <strain evidence="10">KG-21</strain>
    </source>
</reference>
<dbReference type="EMBL" id="AZYO01000001">
    <property type="protein sequence ID" value="KOS58185.1"/>
    <property type="molecule type" value="Genomic_DNA"/>
</dbReference>
<dbReference type="PATRIC" id="fig|1441923.3.peg.238"/>
<dbReference type="InterPro" id="IPR001663">
    <property type="entry name" value="Rng_hydr_dOase-A"/>
</dbReference>
<dbReference type="Pfam" id="PF00848">
    <property type="entry name" value="Ring_hydroxyl_A"/>
    <property type="match status" value="1"/>
</dbReference>
<sequence>MGERLNVGERRISYQDVLDLDTKEVPKHIRQESRGRFDFDESGIDRYISREWHDREKDKVWKKVWQLACREEQIPSVGDHFVYEIAGMSYLVIRSASDEIRAYPNACPHRGRQLKDFAGQCSEIRCPFHGIAWELDGKLKHIPAEWEFPHVRKEDFGLKSVGVGTWGGFVFINPDPDAEPLEDYLGEFPEHFAKWGLQDRFLEVHVSKRLRCNWKVAQEAFMECWHAAATHPQTVPYAAFGVCQVDVYENFSRFITPSEVVGPMLPWDPTTEEMLRATMDIRVDEPLPVQLEPGGSARSFIIRSTREKWRTYIGDDIDTWADCELVDNFTYTVFPNIMPWGGVHKICYRFRPNGDDHRTCIMDVFYVSPFVGERPAPAEEVRLGFDDPFSSVPALGMVGNILDQDCFNMEKVQFGLETATKKTVTFAAYQEDNIKWMHTLMDRYMEAD</sequence>
<dbReference type="SUPFAM" id="SSF55961">
    <property type="entry name" value="Bet v1-like"/>
    <property type="match status" value="1"/>
</dbReference>
<comment type="cofactor">
    <cofactor evidence="1">
        <name>Fe cation</name>
        <dbReference type="ChEBI" id="CHEBI:24875"/>
    </cofactor>
</comment>
<keyword evidence="5" id="KW-0408">Iron</keyword>
<gene>
    <name evidence="9" type="ORF">Z051_01065</name>
</gene>
<dbReference type="InterPro" id="IPR036922">
    <property type="entry name" value="Rieske_2Fe-2S_sf"/>
</dbReference>
<comment type="caution">
    <text evidence="9">The sequence shown here is derived from an EMBL/GenBank/DDBJ whole genome shotgun (WGS) entry which is preliminary data.</text>
</comment>
<name>A0A0M8PMV8_RHORH</name>
<organism evidence="9 10">
    <name type="scientific">Rhodococcus rhodochrous KG-21</name>
    <dbReference type="NCBI Taxonomy" id="1441923"/>
    <lineage>
        <taxon>Bacteria</taxon>
        <taxon>Bacillati</taxon>
        <taxon>Actinomycetota</taxon>
        <taxon>Actinomycetes</taxon>
        <taxon>Mycobacteriales</taxon>
        <taxon>Nocardiaceae</taxon>
        <taxon>Rhodococcus</taxon>
    </lineage>
</organism>
<reference evidence="9 10" key="1">
    <citation type="journal article" date="2015" name="Genome Announc.">
        <title>Draft Genome Sequence of Rhodococcus rhodochrous Strain KG-21, a Soil Isolate from Oil Fields of Krishna-Godavari Basin, India.</title>
        <authorList>
            <person name="Dawar C."/>
            <person name="Aggarwal R.K."/>
        </authorList>
    </citation>
    <scope>NUCLEOTIDE SEQUENCE [LARGE SCALE GENOMIC DNA]</scope>
    <source>
        <strain evidence="9 10">KG-21</strain>
    </source>
</reference>